<protein>
    <submittedName>
        <fullName evidence="2">Uncharacterized protein</fullName>
    </submittedName>
</protein>
<dbReference type="Proteomes" id="UP000229897">
    <property type="component" value="Chromosome"/>
</dbReference>
<dbReference type="OrthoDB" id="8740628at2"/>
<keyword evidence="1" id="KW-0472">Membrane</keyword>
<keyword evidence="3" id="KW-1185">Reference proteome</keyword>
<name>A0A2D2DFM7_9BURK</name>
<dbReference type="EMBL" id="CP024608">
    <property type="protein sequence ID" value="ATQ73786.1"/>
    <property type="molecule type" value="Genomic_DNA"/>
</dbReference>
<evidence type="ECO:0000313" key="2">
    <source>
        <dbReference type="EMBL" id="ATQ73786.1"/>
    </source>
</evidence>
<reference evidence="2" key="1">
    <citation type="submission" date="2017-10" db="EMBL/GenBank/DDBJ databases">
        <title>Massilia psychrophilum sp. nov., a novel purple-pigmented bacterium isolated from Tianshan glacier, Xinjiang Municipality, China.</title>
        <authorList>
            <person name="Wang H."/>
        </authorList>
    </citation>
    <scope>NUCLEOTIDE SEQUENCE [LARGE SCALE GENOMIC DNA]</scope>
    <source>
        <strain evidence="2">B2</strain>
    </source>
</reference>
<dbReference type="KEGG" id="mass:CR152_04120"/>
<keyword evidence="1" id="KW-1133">Transmembrane helix</keyword>
<dbReference type="AlphaFoldDB" id="A0A2D2DFM7"/>
<evidence type="ECO:0000256" key="1">
    <source>
        <dbReference type="SAM" id="Phobius"/>
    </source>
</evidence>
<organism evidence="2 3">
    <name type="scientific">Massilia violaceinigra</name>
    <dbReference type="NCBI Taxonomy" id="2045208"/>
    <lineage>
        <taxon>Bacteria</taxon>
        <taxon>Pseudomonadati</taxon>
        <taxon>Pseudomonadota</taxon>
        <taxon>Betaproteobacteria</taxon>
        <taxon>Burkholderiales</taxon>
        <taxon>Oxalobacteraceae</taxon>
        <taxon>Telluria group</taxon>
        <taxon>Massilia</taxon>
    </lineage>
</organism>
<dbReference type="RefSeq" id="WP_099873806.1">
    <property type="nucleotide sequence ID" value="NZ_CP024608.1"/>
</dbReference>
<gene>
    <name evidence="2" type="ORF">CR152_04120</name>
</gene>
<sequence>MIAAGLIFLMGIGSAAVYLWRRQWIDALLIVVAAAALGVIVGDFPMPAGVAATLTIDSEAEAIDLNEAAAVRLTGDGLSAAQWHDLPARPLLWETPTSEVLHLDFPRELTLGRMFALTVRRSQAASWRLQLLAENKQVIADVAGDGAALTVQWLPPVAETLVLSARMLDGSGKVMAHGPVPFSVSAPVPLQVVGRFGAPSFDARALNDLLVNSHAALDWQVTLGKTVTRGESPAAALTQPNLLVADAAHIEHLGDGARAALLAQVAAGMPLVILATNAQDKQVWARAIQLELKEQADARPSGTPLALASAPFNPATASGPWSVADDRIWTRAWEKGRIVWLGVADWHRYAISEPQALGLWWQGVLDRAGIERPQDVAWLDPQEMPLPGRRLEVCALGVKGNVTFPELKQTLAWQRRPDKADASCVAVWPRKAGWLTMHTGGAKPQAGKLYVYDKADWPLWQKAQRREATARYAARTPSPAQTGTVPVPAWPFALLFAAAMLLLWWRERR</sequence>
<feature type="transmembrane region" description="Helical" evidence="1">
    <location>
        <begin position="487"/>
        <end position="505"/>
    </location>
</feature>
<proteinExistence type="predicted"/>
<accession>A0A2D2DFM7</accession>
<evidence type="ECO:0000313" key="3">
    <source>
        <dbReference type="Proteomes" id="UP000229897"/>
    </source>
</evidence>
<keyword evidence="1" id="KW-0812">Transmembrane</keyword>